<name>Q8I672_9TRYP</name>
<feature type="compositionally biased region" description="Polar residues" evidence="2">
    <location>
        <begin position="694"/>
        <end position="707"/>
    </location>
</feature>
<dbReference type="Gene3D" id="2.120.10.10">
    <property type="match status" value="1"/>
</dbReference>
<protein>
    <submittedName>
        <fullName evidence="6">Trans-sialidase-like protein</fullName>
    </submittedName>
</protein>
<keyword evidence="3" id="KW-0732">Signal</keyword>
<dbReference type="GO" id="GO:0004308">
    <property type="term" value="F:exo-alpha-sialidase activity"/>
    <property type="evidence" value="ECO:0007669"/>
    <property type="project" value="InterPro"/>
</dbReference>
<dbReference type="SUPFAM" id="SSF50939">
    <property type="entry name" value="Sialidases"/>
    <property type="match status" value="1"/>
</dbReference>
<evidence type="ECO:0000259" key="4">
    <source>
        <dbReference type="Pfam" id="PF13859"/>
    </source>
</evidence>
<feature type="compositionally biased region" description="Basic and acidic residues" evidence="2">
    <location>
        <begin position="683"/>
        <end position="693"/>
    </location>
</feature>
<evidence type="ECO:0000256" key="1">
    <source>
        <dbReference type="ARBA" id="ARBA00022737"/>
    </source>
</evidence>
<dbReference type="InterPro" id="IPR036278">
    <property type="entry name" value="Sialidase_sf"/>
</dbReference>
<evidence type="ECO:0000259" key="5">
    <source>
        <dbReference type="Pfam" id="PF22925"/>
    </source>
</evidence>
<dbReference type="InterPro" id="IPR055239">
    <property type="entry name" value="TS_C"/>
</dbReference>
<dbReference type="Gene3D" id="2.60.120.200">
    <property type="match status" value="1"/>
</dbReference>
<dbReference type="PRINTS" id="PR01803">
    <property type="entry name" value="TCSIALIDASE"/>
</dbReference>
<dbReference type="EMBL" id="AY142111">
    <property type="protein sequence ID" value="AAN38833.1"/>
    <property type="molecule type" value="mRNA"/>
</dbReference>
<feature type="domain" description="Sialidase" evidence="4">
    <location>
        <begin position="59"/>
        <end position="376"/>
    </location>
</feature>
<feature type="region of interest" description="Disordered" evidence="2">
    <location>
        <begin position="668"/>
        <end position="866"/>
    </location>
</feature>
<feature type="compositionally biased region" description="Acidic residues" evidence="2">
    <location>
        <begin position="836"/>
        <end position="852"/>
    </location>
</feature>
<dbReference type="GO" id="GO:0009313">
    <property type="term" value="P:oligosaccharide catabolic process"/>
    <property type="evidence" value="ECO:0007669"/>
    <property type="project" value="TreeGrafter"/>
</dbReference>
<keyword evidence="1" id="KW-0677">Repeat</keyword>
<dbReference type="InterPro" id="IPR026856">
    <property type="entry name" value="Sialidase_fam"/>
</dbReference>
<organism evidence="6">
    <name type="scientific">Trypanosoma carassii</name>
    <dbReference type="NCBI Taxonomy" id="38249"/>
    <lineage>
        <taxon>Eukaryota</taxon>
        <taxon>Discoba</taxon>
        <taxon>Euglenozoa</taxon>
        <taxon>Kinetoplastea</taxon>
        <taxon>Metakinetoplastina</taxon>
        <taxon>Trypanosomatida</taxon>
        <taxon>Trypanosomatidae</taxon>
        <taxon>Trypanosoma</taxon>
    </lineage>
</organism>
<dbReference type="InterPro" id="IPR008377">
    <property type="entry name" value="Sialidase_trypan"/>
</dbReference>
<dbReference type="CAZy" id="GH33">
    <property type="family name" value="Glycoside Hydrolase Family 33"/>
</dbReference>
<accession>Q8I672</accession>
<dbReference type="GO" id="GO:0006689">
    <property type="term" value="P:ganglioside catabolic process"/>
    <property type="evidence" value="ECO:0007669"/>
    <property type="project" value="TreeGrafter"/>
</dbReference>
<feature type="compositionally biased region" description="Basic and acidic residues" evidence="2">
    <location>
        <begin position="740"/>
        <end position="822"/>
    </location>
</feature>
<reference evidence="6" key="1">
    <citation type="journal article" date="2002" name="Infect. Immun.">
        <title>Gene discovery in the freshwater fish parasite Trypanosoma carassii: identification of trans-sialidase-like and mucin-like genes.</title>
        <authorList>
            <person name="Aguero F."/>
            <person name="Campo V."/>
            <person name="Cremona L."/>
            <person name="Jager A."/>
            <person name="Di Noia J.M."/>
            <person name="Overath P."/>
            <person name="Sanchez D.O."/>
            <person name="Frasch A.C."/>
        </authorList>
    </citation>
    <scope>NUCLEOTIDE SEQUENCE</scope>
</reference>
<sequence>MQTLLLGVVVPLLLCFGSVILCADGGKTTRSTLFQGYEWTKVSRYVWSEYDQFVYSYHAPILANVKGTMVAVAEARYKHYISGYAGEIMAKYSTDQGKTWGTIVAIPRKTNWKYARSVDPTMVPHKDSLLIFAERFEEWNYDWTDYKSGGGDFVYSLSYNVTHIKGRSQRTALEFYQPTSLISELSNEIDRLQIKRLIGGYGRGIEVNGTSVVPVWYINTKGEMRPAVLRYEKPYWKFSKGTGDAGSLESSIVEWEGKLIMNARTNDGYRKVYESTDMGNTWKEALGSLSRVWGNSPNRDGYGCSASSITITIEDTPVMLFSHPLNTKGGGSRDRLHLWVTDNKRIYDVGQISEHDENTGHSSLLYTNGNLYCLYEKDRYGTQKYYSSVLANLVDELEKIKEVVKAWKEQDKMFAKPRVSGVSTPSYPGSTCDVSIPTNGLVGFLSNDATDPQWKDAYRCVDANIRGGVKVPNGLMFKGAGAGAMWPVMKQGQNRPYHFVNHEFTLAATVTIHECTSNTPSSILGLVLASIKPRRFMYLSCTKDGRLHFNAGLYSRNSGLYFNVNETFRVVMTLTDGELALYIDGKQEYSCGLSLTSGLMNIGISHFCFVRCTNTSEENGGSVTVTNALLYNRVLTKKEISRLYMNTVKVTQESRLKGLMDLGGLITNPSVVKPTPIQTAPEGEPKAHVEKASDSTSSKATNGVTETTYHDKPLITSNTPKPEDKPVVDQTTKTNVSGGAEEKQPEKASVKEVKEGGQTEDKKVNDEKKGGQTEDKKDTEVQKVKDKEVEKKRSGKEEDNKDMNEVEKVQHQPDWKNHDDGKGPVPSGKKSNTPTDTDDDPIEDDDAEEDDISSGGLPKVGQDANLSDLKRIRRELTSNNDSSMGIHTSGWMLFLLMGLCLCLTSC</sequence>
<dbReference type="Pfam" id="PF22925">
    <property type="entry name" value="TS_C"/>
    <property type="match status" value="1"/>
</dbReference>
<feature type="chain" id="PRO_5004308429" evidence="3">
    <location>
        <begin position="26"/>
        <end position="906"/>
    </location>
</feature>
<dbReference type="CDD" id="cd15482">
    <property type="entry name" value="Sialidase_non-viral"/>
    <property type="match status" value="1"/>
</dbReference>
<evidence type="ECO:0000256" key="3">
    <source>
        <dbReference type="SAM" id="SignalP"/>
    </source>
</evidence>
<feature type="signal peptide" evidence="3">
    <location>
        <begin position="1"/>
        <end position="25"/>
    </location>
</feature>
<dbReference type="InterPro" id="IPR011040">
    <property type="entry name" value="Sialidase"/>
</dbReference>
<evidence type="ECO:0000256" key="2">
    <source>
        <dbReference type="SAM" id="MobiDB-lite"/>
    </source>
</evidence>
<dbReference type="PANTHER" id="PTHR10628">
    <property type="entry name" value="SIALIDASE"/>
    <property type="match status" value="1"/>
</dbReference>
<dbReference type="GO" id="GO:0016020">
    <property type="term" value="C:membrane"/>
    <property type="evidence" value="ECO:0007669"/>
    <property type="project" value="TreeGrafter"/>
</dbReference>
<evidence type="ECO:0000313" key="6">
    <source>
        <dbReference type="EMBL" id="AAN38833.1"/>
    </source>
</evidence>
<proteinExistence type="evidence at transcript level"/>
<dbReference type="Pfam" id="PF13859">
    <property type="entry name" value="BNR_3"/>
    <property type="match status" value="1"/>
</dbReference>
<dbReference type="SUPFAM" id="SSF49899">
    <property type="entry name" value="Concanavalin A-like lectins/glucanases"/>
    <property type="match status" value="1"/>
</dbReference>
<dbReference type="PANTHER" id="PTHR10628:SF30">
    <property type="entry name" value="EXO-ALPHA-SIALIDASE"/>
    <property type="match status" value="1"/>
</dbReference>
<dbReference type="AlphaFoldDB" id="Q8I672"/>
<dbReference type="GO" id="GO:0005737">
    <property type="term" value="C:cytoplasm"/>
    <property type="evidence" value="ECO:0007669"/>
    <property type="project" value="TreeGrafter"/>
</dbReference>
<feature type="domain" description="Trans-sialidase C-terminal" evidence="5">
    <location>
        <begin position="437"/>
        <end position="637"/>
    </location>
</feature>
<dbReference type="InterPro" id="IPR013320">
    <property type="entry name" value="ConA-like_dom_sf"/>
</dbReference>